<feature type="transmembrane region" description="Helical" evidence="1">
    <location>
        <begin position="95"/>
        <end position="113"/>
    </location>
</feature>
<accession>A0A0A6X7Q3</accession>
<keyword evidence="1" id="KW-0472">Membrane</keyword>
<evidence type="ECO:0000313" key="3">
    <source>
        <dbReference type="Proteomes" id="UP000054537"/>
    </source>
</evidence>
<dbReference type="Proteomes" id="UP000054537">
    <property type="component" value="Unassembled WGS sequence"/>
</dbReference>
<comment type="caution">
    <text evidence="2">The sequence shown here is derived from an EMBL/GenBank/DDBJ whole genome shotgun (WGS) entry which is preliminary data.</text>
</comment>
<proteinExistence type="predicted"/>
<name>A0A0A6X7Q3_ACTUT</name>
<reference evidence="2 3" key="1">
    <citation type="submission" date="2014-10" db="EMBL/GenBank/DDBJ databases">
        <title>Draft genome sequence of Actinoplanes utahensis NRRL 12052.</title>
        <authorList>
            <person name="Velasco-Bucheli B."/>
            <person name="del Cerro C."/>
            <person name="Hormigo D."/>
            <person name="Garcia J.L."/>
            <person name="Acebal C."/>
            <person name="Arroyo M."/>
            <person name="de la Mata I."/>
        </authorList>
    </citation>
    <scope>NUCLEOTIDE SEQUENCE [LARGE SCALE GENOMIC DNA]</scope>
    <source>
        <strain evidence="2 3">NRRL 12052</strain>
    </source>
</reference>
<dbReference type="EMBL" id="JRTT01000020">
    <property type="protein sequence ID" value="KHD76162.1"/>
    <property type="molecule type" value="Genomic_DNA"/>
</dbReference>
<evidence type="ECO:0000313" key="2">
    <source>
        <dbReference type="EMBL" id="KHD76162.1"/>
    </source>
</evidence>
<keyword evidence="1" id="KW-0812">Transmembrane</keyword>
<gene>
    <name evidence="2" type="ORF">MB27_18675</name>
</gene>
<protein>
    <submittedName>
        <fullName evidence="2">Uncharacterized protein</fullName>
    </submittedName>
</protein>
<organism evidence="2 3">
    <name type="scientific">Actinoplanes utahensis</name>
    <dbReference type="NCBI Taxonomy" id="1869"/>
    <lineage>
        <taxon>Bacteria</taxon>
        <taxon>Bacillati</taxon>
        <taxon>Actinomycetota</taxon>
        <taxon>Actinomycetes</taxon>
        <taxon>Micromonosporales</taxon>
        <taxon>Micromonosporaceae</taxon>
        <taxon>Actinoplanes</taxon>
    </lineage>
</organism>
<keyword evidence="3" id="KW-1185">Reference proteome</keyword>
<feature type="transmembrane region" description="Helical" evidence="1">
    <location>
        <begin position="67"/>
        <end position="89"/>
    </location>
</feature>
<feature type="transmembrane region" description="Helical" evidence="1">
    <location>
        <begin position="24"/>
        <end position="46"/>
    </location>
</feature>
<sequence length="114" mass="11659">MTGVTHRNPLTVEPADVDDGPSTILLGITVALLGVLVLAFAGLAVLSPVSLISLAPEWFTQPGTARIIAAAALAAAIGALLYQAVRIAGRGNDDAATWLTLGALLMVPWFSVVV</sequence>
<keyword evidence="1" id="KW-1133">Transmembrane helix</keyword>
<dbReference type="AlphaFoldDB" id="A0A0A6X7Q3"/>
<evidence type="ECO:0000256" key="1">
    <source>
        <dbReference type="SAM" id="Phobius"/>
    </source>
</evidence>